<evidence type="ECO:0000313" key="1">
    <source>
        <dbReference type="EMBL" id="VDK48094.1"/>
    </source>
</evidence>
<organism evidence="1 2">
    <name type="scientific">Anisakis simplex</name>
    <name type="common">Herring worm</name>
    <dbReference type="NCBI Taxonomy" id="6269"/>
    <lineage>
        <taxon>Eukaryota</taxon>
        <taxon>Metazoa</taxon>
        <taxon>Ecdysozoa</taxon>
        <taxon>Nematoda</taxon>
        <taxon>Chromadorea</taxon>
        <taxon>Rhabditida</taxon>
        <taxon>Spirurina</taxon>
        <taxon>Ascaridomorpha</taxon>
        <taxon>Ascaridoidea</taxon>
        <taxon>Anisakidae</taxon>
        <taxon>Anisakis</taxon>
        <taxon>Anisakis simplex complex</taxon>
    </lineage>
</organism>
<dbReference type="AlphaFoldDB" id="A0A3P6RU63"/>
<dbReference type="EMBL" id="UYRR01031245">
    <property type="protein sequence ID" value="VDK48094.1"/>
    <property type="molecule type" value="Genomic_DNA"/>
</dbReference>
<sequence>MYLVPACVLIPLGVAKLRGEAGEMWNYCEEHLIEKDEDKQKESEKEKKTK</sequence>
<protein>
    <submittedName>
        <fullName evidence="1">Uncharacterized protein</fullName>
    </submittedName>
</protein>
<keyword evidence="2" id="KW-1185">Reference proteome</keyword>
<reference evidence="1 2" key="1">
    <citation type="submission" date="2018-11" db="EMBL/GenBank/DDBJ databases">
        <authorList>
            <consortium name="Pathogen Informatics"/>
        </authorList>
    </citation>
    <scope>NUCLEOTIDE SEQUENCE [LARGE SCALE GENOMIC DNA]</scope>
</reference>
<gene>
    <name evidence="1" type="ORF">ASIM_LOCUS12764</name>
</gene>
<proteinExistence type="predicted"/>
<accession>A0A3P6RU63</accession>
<name>A0A3P6RU63_ANISI</name>
<evidence type="ECO:0000313" key="2">
    <source>
        <dbReference type="Proteomes" id="UP000267096"/>
    </source>
</evidence>
<dbReference type="Proteomes" id="UP000267096">
    <property type="component" value="Unassembled WGS sequence"/>
</dbReference>